<dbReference type="PANTHER" id="PTHR22988:SF71">
    <property type="entry name" value="CITRON RHO-INTERACTING KINASE"/>
    <property type="match status" value="1"/>
</dbReference>
<feature type="compositionally biased region" description="Basic and acidic residues" evidence="5">
    <location>
        <begin position="858"/>
        <end position="875"/>
    </location>
</feature>
<keyword evidence="8" id="KW-1185">Reference proteome</keyword>
<feature type="domain" description="CNH" evidence="6">
    <location>
        <begin position="499"/>
        <end position="780"/>
    </location>
</feature>
<evidence type="ECO:0000313" key="7">
    <source>
        <dbReference type="EMBL" id="KAG7303550.1"/>
    </source>
</evidence>
<feature type="coiled-coil region" evidence="4">
    <location>
        <begin position="95"/>
        <end position="206"/>
    </location>
</feature>
<reference evidence="7 8" key="1">
    <citation type="submission" date="2021-06" db="EMBL/GenBank/DDBJ databases">
        <title>A haploid diamondback moth (Plutella xylostella L.) genome assembly resolves 31 chromosomes and identifies a diamide resistance mutation.</title>
        <authorList>
            <person name="Ward C.M."/>
            <person name="Perry K.D."/>
            <person name="Baker G."/>
            <person name="Powis K."/>
            <person name="Heckel D.G."/>
            <person name="Baxter S.W."/>
        </authorList>
    </citation>
    <scope>NUCLEOTIDE SEQUENCE [LARGE SCALE GENOMIC DNA]</scope>
    <source>
        <strain evidence="7 8">LV</strain>
        <tissue evidence="7">Single pupa</tissue>
    </source>
</reference>
<dbReference type="Pfam" id="PF00780">
    <property type="entry name" value="CNH"/>
    <property type="match status" value="1"/>
</dbReference>
<comment type="catalytic activity">
    <reaction evidence="2">
        <text>L-threonyl-[protein] + ATP = O-phospho-L-threonyl-[protein] + ADP + H(+)</text>
        <dbReference type="Rhea" id="RHEA:46608"/>
        <dbReference type="Rhea" id="RHEA-COMP:11060"/>
        <dbReference type="Rhea" id="RHEA-COMP:11605"/>
        <dbReference type="ChEBI" id="CHEBI:15378"/>
        <dbReference type="ChEBI" id="CHEBI:30013"/>
        <dbReference type="ChEBI" id="CHEBI:30616"/>
        <dbReference type="ChEBI" id="CHEBI:61977"/>
        <dbReference type="ChEBI" id="CHEBI:456216"/>
        <dbReference type="EC" id="2.7.11.1"/>
    </reaction>
</comment>
<feature type="compositionally biased region" description="Basic and acidic residues" evidence="5">
    <location>
        <begin position="936"/>
        <end position="945"/>
    </location>
</feature>
<evidence type="ECO:0000259" key="6">
    <source>
        <dbReference type="PROSITE" id="PS50219"/>
    </source>
</evidence>
<feature type="region of interest" description="Disordered" evidence="5">
    <location>
        <begin position="378"/>
        <end position="397"/>
    </location>
</feature>
<comment type="caution">
    <text evidence="7">The sequence shown here is derived from an EMBL/GenBank/DDBJ whole genome shotgun (WGS) entry which is preliminary data.</text>
</comment>
<evidence type="ECO:0000256" key="1">
    <source>
        <dbReference type="ARBA" id="ARBA00022553"/>
    </source>
</evidence>
<dbReference type="PROSITE" id="PS50219">
    <property type="entry name" value="CNH"/>
    <property type="match status" value="1"/>
</dbReference>
<sequence length="963" mass="106736">MERRQFASLRKKVQDFLEADAENKLKSQQTLVNSEIKPVNLQKIWIKKNTKFWQSNRRDVFHRGGSLRMPVGLVKVPCPTTDQLEECGRSVYLNSKALQEACSLMEEQLTDLERLTDLHEQKNKDLEKEVESLRSELSSCSVKLAAAERAAVERDSKLRETEIECEEAKEQLGQALNEIDVLRDRLDDRTDRIASLESQLSSSEDERHSLSQCLAGAGRHSHALQEECAALRTRAAERHRQAMELQQQLNDAQEEIAALKEAADAAAAWWRTRETKADATLRQQAKLIDFLQTKIEEGKHKKSHKWFGKSPARGSAGSPPLRRANRELRDEVGRLRKQLSSVSGSGINDTLATPKRDTFKKARDLNINKSLEGEKKTQVNGVKSIDMPDGTKSSKDDDDTVKIVWSDGHVQERVRVRCSSGALILVRDGRELRARLVSTTTQNLLHNEAQRGFTIKTDSDSTPSEASVVCSTIEQRAQFITQLTPAASRGYAPVETARLSDDAAVACWLGSDAVAFGCSKGIYSLRGQIRLEHKEQHMWDGPVSALAAAATRVVVVSRGQVLHGSLHALESAQRRAPNLSPTLQVEKVYCLPEGTTYSLVQAIQGDAPDAACVAVAGNQRVFLLRYDFSREAFTTSRSLTVDRRPSSLLLTPAALYIAGERPLKLKLPSGVLEHFAMENATVSAAAKKHSPPKAILLIREHPAEILICYNECGVFVDENGKKTRSEEPKWSIAADRFEFVSPFLYIVGSEMIDIVHVNDESYRAPPCTCDTDSVASSDCYATEHVFHLKVTDCTFLGKAPNGILIQSKVAGDLVISTVEGMAAFRSIGASVESLATISDTKGSTVSLAQSTTDPSTEESSRDASRRESVESREQETAFQADIRKRATQLRQKQQRQTAPSNDVIKAVLTTELSLKRSSKGSRKSVPIEEESDSDTSQEKENKPRNPADLCAEMFTKQVKFQKI</sequence>
<keyword evidence="4" id="KW-0175">Coiled coil</keyword>
<proteinExistence type="predicted"/>
<feature type="compositionally biased region" description="Polar residues" evidence="5">
    <location>
        <begin position="842"/>
        <end position="854"/>
    </location>
</feature>
<evidence type="ECO:0000256" key="3">
    <source>
        <dbReference type="ARBA" id="ARBA00048679"/>
    </source>
</evidence>
<dbReference type="InterPro" id="IPR001180">
    <property type="entry name" value="CNH_dom"/>
</dbReference>
<feature type="region of interest" description="Disordered" evidence="5">
    <location>
        <begin position="842"/>
        <end position="879"/>
    </location>
</feature>
<dbReference type="SUPFAM" id="SSF57997">
    <property type="entry name" value="Tropomyosin"/>
    <property type="match status" value="1"/>
</dbReference>
<name>A0ABQ7QEA5_PLUXY</name>
<accession>A0ABQ7QEA5</accession>
<feature type="region of interest" description="Disordered" evidence="5">
    <location>
        <begin position="301"/>
        <end position="323"/>
    </location>
</feature>
<evidence type="ECO:0000256" key="2">
    <source>
        <dbReference type="ARBA" id="ARBA00047899"/>
    </source>
</evidence>
<evidence type="ECO:0000313" key="8">
    <source>
        <dbReference type="Proteomes" id="UP000823941"/>
    </source>
</evidence>
<gene>
    <name evidence="7" type="ORF">JYU34_012079</name>
</gene>
<comment type="catalytic activity">
    <reaction evidence="3">
        <text>L-seryl-[protein] + ATP = O-phospho-L-seryl-[protein] + ADP + H(+)</text>
        <dbReference type="Rhea" id="RHEA:17989"/>
        <dbReference type="Rhea" id="RHEA-COMP:9863"/>
        <dbReference type="Rhea" id="RHEA-COMP:11604"/>
        <dbReference type="ChEBI" id="CHEBI:15378"/>
        <dbReference type="ChEBI" id="CHEBI:29999"/>
        <dbReference type="ChEBI" id="CHEBI:30616"/>
        <dbReference type="ChEBI" id="CHEBI:83421"/>
        <dbReference type="ChEBI" id="CHEBI:456216"/>
        <dbReference type="EC" id="2.7.11.1"/>
    </reaction>
</comment>
<dbReference type="EMBL" id="JAHIBW010000016">
    <property type="protein sequence ID" value="KAG7303550.1"/>
    <property type="molecule type" value="Genomic_DNA"/>
</dbReference>
<feature type="region of interest" description="Disordered" evidence="5">
    <location>
        <begin position="913"/>
        <end position="949"/>
    </location>
</feature>
<dbReference type="InterPro" id="IPR050839">
    <property type="entry name" value="Rho-assoc_Ser/Thr_Kinase"/>
</dbReference>
<protein>
    <recommendedName>
        <fullName evidence="6">CNH domain-containing protein</fullName>
    </recommendedName>
</protein>
<dbReference type="Proteomes" id="UP000823941">
    <property type="component" value="Chromosome 16"/>
</dbReference>
<evidence type="ECO:0000256" key="4">
    <source>
        <dbReference type="SAM" id="Coils"/>
    </source>
</evidence>
<keyword evidence="1" id="KW-0597">Phosphoprotein</keyword>
<evidence type="ECO:0000256" key="5">
    <source>
        <dbReference type="SAM" id="MobiDB-lite"/>
    </source>
</evidence>
<feature type="coiled-coil region" evidence="4">
    <location>
        <begin position="235"/>
        <end position="262"/>
    </location>
</feature>
<dbReference type="PANTHER" id="PTHR22988">
    <property type="entry name" value="MYOTONIC DYSTROPHY S/T KINASE-RELATED"/>
    <property type="match status" value="1"/>
</dbReference>
<organism evidence="7 8">
    <name type="scientific">Plutella xylostella</name>
    <name type="common">Diamondback moth</name>
    <name type="synonym">Plutella maculipennis</name>
    <dbReference type="NCBI Taxonomy" id="51655"/>
    <lineage>
        <taxon>Eukaryota</taxon>
        <taxon>Metazoa</taxon>
        <taxon>Ecdysozoa</taxon>
        <taxon>Arthropoda</taxon>
        <taxon>Hexapoda</taxon>
        <taxon>Insecta</taxon>
        <taxon>Pterygota</taxon>
        <taxon>Neoptera</taxon>
        <taxon>Endopterygota</taxon>
        <taxon>Lepidoptera</taxon>
        <taxon>Glossata</taxon>
        <taxon>Ditrysia</taxon>
        <taxon>Yponomeutoidea</taxon>
        <taxon>Plutellidae</taxon>
        <taxon>Plutella</taxon>
    </lineage>
</organism>